<evidence type="ECO:0008006" key="4">
    <source>
        <dbReference type="Google" id="ProtNLM"/>
    </source>
</evidence>
<feature type="compositionally biased region" description="Low complexity" evidence="1">
    <location>
        <begin position="78"/>
        <end position="110"/>
    </location>
</feature>
<feature type="compositionally biased region" description="Polar residues" evidence="1">
    <location>
        <begin position="215"/>
        <end position="233"/>
    </location>
</feature>
<feature type="region of interest" description="Disordered" evidence="1">
    <location>
        <begin position="195"/>
        <end position="272"/>
    </location>
</feature>
<sequence>MMQKIETKKDPITKSHSLISPSPKNSFSSSSSSDFEFTVSISPRKSSITLCPADELFCNGHLLPLHSRRNSLVPTLLSSSSTSSSADSAATTASRDSTGSSSTDSSRSSSQNDPTRPTSDAAADLNTRIRHRHDKKCKQFSFSRFSSVFRKEPKTINNVNTQGDDAKPPRVKGIGSTAKQVIKKYFRKVQLKIGSKSCHSPPTPPLAAKSAKGCSLTSGTTEESGRFSLSFSGNLRYPRGRSSSHLPSCPSSTRSSPSHSGVLRRGGVQSMSSVSGYGSSYSADMSSMEELHSAIQGAIAHCKNSLIRNKINTINNADESSEKYGVVCIEPKPKRRGDDNVEVGIGIMSGSEIWTVNSADFELTLGCRWGNHIGFGRINHEQAKRKLHRT</sequence>
<name>A0ABP0YJ39_9ROSI</name>
<proteinExistence type="predicted"/>
<dbReference type="PANTHER" id="PTHR33312">
    <property type="entry name" value="MEMBRANE-ASSOCIATED KINASE REGULATOR 4-RELATED"/>
    <property type="match status" value="1"/>
</dbReference>
<organism evidence="2 3">
    <name type="scientific">Citrullus colocynthis</name>
    <name type="common">colocynth</name>
    <dbReference type="NCBI Taxonomy" id="252529"/>
    <lineage>
        <taxon>Eukaryota</taxon>
        <taxon>Viridiplantae</taxon>
        <taxon>Streptophyta</taxon>
        <taxon>Embryophyta</taxon>
        <taxon>Tracheophyta</taxon>
        <taxon>Spermatophyta</taxon>
        <taxon>Magnoliopsida</taxon>
        <taxon>eudicotyledons</taxon>
        <taxon>Gunneridae</taxon>
        <taxon>Pentapetalae</taxon>
        <taxon>rosids</taxon>
        <taxon>fabids</taxon>
        <taxon>Cucurbitales</taxon>
        <taxon>Cucurbitaceae</taxon>
        <taxon>Benincaseae</taxon>
        <taxon>Citrullus</taxon>
    </lineage>
</organism>
<evidence type="ECO:0000313" key="3">
    <source>
        <dbReference type="Proteomes" id="UP001642487"/>
    </source>
</evidence>
<evidence type="ECO:0000256" key="1">
    <source>
        <dbReference type="SAM" id="MobiDB-lite"/>
    </source>
</evidence>
<dbReference type="Proteomes" id="UP001642487">
    <property type="component" value="Chromosome 3"/>
</dbReference>
<protein>
    <recommendedName>
        <fullName evidence="4">Membrane-associated kinase regulator 1</fullName>
    </recommendedName>
</protein>
<reference evidence="2 3" key="1">
    <citation type="submission" date="2024-03" db="EMBL/GenBank/DDBJ databases">
        <authorList>
            <person name="Gkanogiannis A."/>
            <person name="Becerra Lopez-Lavalle L."/>
        </authorList>
    </citation>
    <scope>NUCLEOTIDE SEQUENCE [LARGE SCALE GENOMIC DNA]</scope>
</reference>
<feature type="compositionally biased region" description="Low complexity" evidence="1">
    <location>
        <begin position="17"/>
        <end position="34"/>
    </location>
</feature>
<feature type="compositionally biased region" description="Low complexity" evidence="1">
    <location>
        <begin position="243"/>
        <end position="272"/>
    </location>
</feature>
<keyword evidence="3" id="KW-1185">Reference proteome</keyword>
<dbReference type="InterPro" id="IPR039620">
    <property type="entry name" value="BKI1/MAKR1/3/4"/>
</dbReference>
<accession>A0ABP0YJ39</accession>
<feature type="region of interest" description="Disordered" evidence="1">
    <location>
        <begin position="76"/>
        <end position="130"/>
    </location>
</feature>
<dbReference type="PANTHER" id="PTHR33312:SF8">
    <property type="entry name" value="MEMBRANE-ASSOCIATED KINASE REGULATOR 1-RELATED"/>
    <property type="match status" value="1"/>
</dbReference>
<gene>
    <name evidence="2" type="ORF">CITCOLO1_LOCUS10592</name>
</gene>
<feature type="compositionally biased region" description="Basic and acidic residues" evidence="1">
    <location>
        <begin position="1"/>
        <end position="13"/>
    </location>
</feature>
<feature type="region of interest" description="Disordered" evidence="1">
    <location>
        <begin position="1"/>
        <end position="34"/>
    </location>
</feature>
<evidence type="ECO:0000313" key="2">
    <source>
        <dbReference type="EMBL" id="CAK9318622.1"/>
    </source>
</evidence>
<dbReference type="EMBL" id="OZ021737">
    <property type="protein sequence ID" value="CAK9318622.1"/>
    <property type="molecule type" value="Genomic_DNA"/>
</dbReference>